<evidence type="ECO:0000256" key="2">
    <source>
        <dbReference type="ARBA" id="ARBA00022746"/>
    </source>
</evidence>
<sequence length="184" mass="19506">MTLSLAIWIATALAAFAIMEVWAALLHGRVWHHALWSIHRSHHTKRRGAFEQNDALAFLHAPIAAGLIIYGVDGAPGPLREAAFGFGLGMTAFGLAYVLVHDGLVHRRLPVSGLARIPYLARVRDAHRVHHSTGGPPFGLFLGPLVLARRAAAGSHAAGGARAARTADAVDTTDAESDIRVGNA</sequence>
<dbReference type="PANTHER" id="PTHR31899:SF9">
    <property type="entry name" value="BETA-CAROTENE 3-HYDROXYLASE 1, CHLOROPLASTIC"/>
    <property type="match status" value="1"/>
</dbReference>
<feature type="transmembrane region" description="Helical" evidence="4">
    <location>
        <begin position="49"/>
        <end position="70"/>
    </location>
</feature>
<evidence type="ECO:0000256" key="1">
    <source>
        <dbReference type="ARBA" id="ARBA00009324"/>
    </source>
</evidence>
<feature type="transmembrane region" description="Helical" evidence="4">
    <location>
        <begin position="82"/>
        <end position="100"/>
    </location>
</feature>
<comment type="caution">
    <text evidence="5">The sequence shown here is derived from an EMBL/GenBank/DDBJ whole genome shotgun (WGS) entry which is preliminary data.</text>
</comment>
<dbReference type="GO" id="GO:0010291">
    <property type="term" value="F:beta-carotene 3-hydroxylase activity"/>
    <property type="evidence" value="ECO:0007669"/>
    <property type="project" value="TreeGrafter"/>
</dbReference>
<dbReference type="InterPro" id="IPR045019">
    <property type="entry name" value="BETA-OHASE-like"/>
</dbReference>
<dbReference type="GO" id="GO:0016119">
    <property type="term" value="P:carotene metabolic process"/>
    <property type="evidence" value="ECO:0007669"/>
    <property type="project" value="TreeGrafter"/>
</dbReference>
<feature type="transmembrane region" description="Helical" evidence="4">
    <location>
        <begin position="6"/>
        <end position="28"/>
    </location>
</feature>
<dbReference type="PANTHER" id="PTHR31899">
    <property type="entry name" value="BETA-CAROTENE 3-HYDROXYLASE 1, CHLOROPLASTIC"/>
    <property type="match status" value="1"/>
</dbReference>
<dbReference type="EMBL" id="JEMC01002790">
    <property type="protein sequence ID" value="KYF85212.1"/>
    <property type="molecule type" value="Genomic_DNA"/>
</dbReference>
<protein>
    <submittedName>
        <fullName evidence="5">Beta-carotene hydroxylase</fullName>
    </submittedName>
</protein>
<reference evidence="5 6" key="1">
    <citation type="submission" date="2014-02" db="EMBL/GenBank/DDBJ databases">
        <title>The small core and large imbalanced accessory genome model reveals a collaborative survival strategy of Sorangium cellulosum strains in nature.</title>
        <authorList>
            <person name="Han K."/>
            <person name="Peng R."/>
            <person name="Blom J."/>
            <person name="Li Y.-Z."/>
        </authorList>
    </citation>
    <scope>NUCLEOTIDE SEQUENCE [LARGE SCALE GENOMIC DNA]</scope>
    <source>
        <strain evidence="5 6">So0149</strain>
    </source>
</reference>
<dbReference type="AlphaFoldDB" id="A0A150RYA6"/>
<evidence type="ECO:0000256" key="3">
    <source>
        <dbReference type="ARBA" id="ARBA00023002"/>
    </source>
</evidence>
<accession>A0A150RYA6</accession>
<proteinExistence type="inferred from homology"/>
<dbReference type="GO" id="GO:0016123">
    <property type="term" value="P:xanthophyll biosynthetic process"/>
    <property type="evidence" value="ECO:0007669"/>
    <property type="project" value="TreeGrafter"/>
</dbReference>
<dbReference type="Proteomes" id="UP000075515">
    <property type="component" value="Unassembled WGS sequence"/>
</dbReference>
<keyword evidence="4" id="KW-1133">Transmembrane helix</keyword>
<gene>
    <name evidence="5" type="ORF">BE18_39695</name>
</gene>
<name>A0A150RYA6_SORCE</name>
<keyword evidence="2" id="KW-0125">Carotenoid biosynthesis</keyword>
<organism evidence="5 6">
    <name type="scientific">Sorangium cellulosum</name>
    <name type="common">Polyangium cellulosum</name>
    <dbReference type="NCBI Taxonomy" id="56"/>
    <lineage>
        <taxon>Bacteria</taxon>
        <taxon>Pseudomonadati</taxon>
        <taxon>Myxococcota</taxon>
        <taxon>Polyangia</taxon>
        <taxon>Polyangiales</taxon>
        <taxon>Polyangiaceae</taxon>
        <taxon>Sorangium</taxon>
    </lineage>
</organism>
<evidence type="ECO:0000313" key="5">
    <source>
        <dbReference type="EMBL" id="KYF85212.1"/>
    </source>
</evidence>
<keyword evidence="4" id="KW-0472">Membrane</keyword>
<evidence type="ECO:0000256" key="4">
    <source>
        <dbReference type="SAM" id="Phobius"/>
    </source>
</evidence>
<keyword evidence="3" id="KW-0560">Oxidoreductase</keyword>
<comment type="similarity">
    <text evidence="1">Belongs to the sterol desaturase family.</text>
</comment>
<evidence type="ECO:0000313" key="6">
    <source>
        <dbReference type="Proteomes" id="UP000075515"/>
    </source>
</evidence>
<keyword evidence="4" id="KW-0812">Transmembrane</keyword>